<sequence>MSMDNARVTTRSGAAVLLLGGLLAVSGCSGSSGGSEGAGSSGGSPTSYSVPPPSSTAPSATATGTSASAPAGSASGTAAGAPGVPEPARQHTEAGARAFVEYYVARLNAAALKPVLDPVKEISTPSCKTCGQWTEALNRLVTNNEHYGRDVFKRPGAIKVLSVDKVEKHLFFDLIQTDSPILSSSGAVARAGSPSTTKIVFLIDWTPDGWRTREVQTNED</sequence>
<reference evidence="3 4" key="1">
    <citation type="submission" date="2020-05" db="EMBL/GenBank/DDBJ databases">
        <title>Flexivirga sp. ID2601S isolated from air conditioner.</title>
        <authorList>
            <person name="Kim D.H."/>
        </authorList>
    </citation>
    <scope>NUCLEOTIDE SEQUENCE [LARGE SCALE GENOMIC DNA]</scope>
    <source>
        <strain evidence="3 4">ID2601S</strain>
    </source>
</reference>
<dbReference type="AlphaFoldDB" id="A0A849ADF6"/>
<dbReference type="InterPro" id="IPR046281">
    <property type="entry name" value="DUF6318"/>
</dbReference>
<feature type="compositionally biased region" description="Gly residues" evidence="1">
    <location>
        <begin position="30"/>
        <end position="42"/>
    </location>
</feature>
<dbReference type="Pfam" id="PF19843">
    <property type="entry name" value="DUF6318"/>
    <property type="match status" value="1"/>
</dbReference>
<feature type="compositionally biased region" description="Low complexity" evidence="1">
    <location>
        <begin position="56"/>
        <end position="83"/>
    </location>
</feature>
<dbReference type="EMBL" id="JABENB010000001">
    <property type="protein sequence ID" value="NNG38489.1"/>
    <property type="molecule type" value="Genomic_DNA"/>
</dbReference>
<protein>
    <recommendedName>
        <fullName evidence="2">DUF6318 domain-containing protein</fullName>
    </recommendedName>
</protein>
<keyword evidence="4" id="KW-1185">Reference proteome</keyword>
<name>A0A849ADF6_9MICO</name>
<comment type="caution">
    <text evidence="3">The sequence shown here is derived from an EMBL/GenBank/DDBJ whole genome shotgun (WGS) entry which is preliminary data.</text>
</comment>
<dbReference type="RefSeq" id="WP_171152237.1">
    <property type="nucleotide sequence ID" value="NZ_JABENB010000001.1"/>
</dbReference>
<evidence type="ECO:0000313" key="3">
    <source>
        <dbReference type="EMBL" id="NNG38489.1"/>
    </source>
</evidence>
<accession>A0A849ADF6</accession>
<dbReference type="Proteomes" id="UP000557772">
    <property type="component" value="Unassembled WGS sequence"/>
</dbReference>
<organism evidence="3 4">
    <name type="scientific">Flexivirga aerilata</name>
    <dbReference type="NCBI Taxonomy" id="1656889"/>
    <lineage>
        <taxon>Bacteria</taxon>
        <taxon>Bacillati</taxon>
        <taxon>Actinomycetota</taxon>
        <taxon>Actinomycetes</taxon>
        <taxon>Micrococcales</taxon>
        <taxon>Dermacoccaceae</taxon>
        <taxon>Flexivirga</taxon>
    </lineage>
</organism>
<dbReference type="PROSITE" id="PS51257">
    <property type="entry name" value="PROKAR_LIPOPROTEIN"/>
    <property type="match status" value="1"/>
</dbReference>
<gene>
    <name evidence="3" type="ORF">HJ588_04265</name>
</gene>
<evidence type="ECO:0000313" key="4">
    <source>
        <dbReference type="Proteomes" id="UP000557772"/>
    </source>
</evidence>
<proteinExistence type="predicted"/>
<evidence type="ECO:0000259" key="2">
    <source>
        <dbReference type="Pfam" id="PF19843"/>
    </source>
</evidence>
<feature type="domain" description="DUF6318" evidence="2">
    <location>
        <begin position="81"/>
        <end position="144"/>
    </location>
</feature>
<feature type="region of interest" description="Disordered" evidence="1">
    <location>
        <begin position="30"/>
        <end position="92"/>
    </location>
</feature>
<evidence type="ECO:0000256" key="1">
    <source>
        <dbReference type="SAM" id="MobiDB-lite"/>
    </source>
</evidence>